<dbReference type="STRING" id="56857.A0A200RBB0"/>
<sequence length="190" mass="21829">MRCLCKIDDDLSFLFKNVNLDITSNAHSWTCMYLYIFATPYRATWDYFFLAREHTLEFKESEVKNNEDSIFLMHLEMLGTLQADIFPLFTNTGCMGADRIQSGDFLVISKICGRWGGFETLEKWVTGAYVGDTAVCLRDSEGKLWDGESGHKNEENFDQLTEYDSNAVYIYHALLPLHPDIRAKFNESAA</sequence>
<name>A0A200RBB0_MACCD</name>
<dbReference type="AlphaFoldDB" id="A0A200RBB0"/>
<evidence type="ECO:0000313" key="1">
    <source>
        <dbReference type="EMBL" id="OVA20010.1"/>
    </source>
</evidence>
<dbReference type="PANTHER" id="PTHR31354">
    <property type="entry name" value="OS01G0793500 PROTEIN"/>
    <property type="match status" value="1"/>
</dbReference>
<comment type="caution">
    <text evidence="1">The sequence shown here is derived from an EMBL/GenBank/DDBJ whole genome shotgun (WGS) entry which is preliminary data.</text>
</comment>
<dbReference type="PANTHER" id="PTHR31354:SF2">
    <property type="entry name" value="OS01G0793500 PROTEIN"/>
    <property type="match status" value="1"/>
</dbReference>
<dbReference type="OrthoDB" id="1847654at2759"/>
<dbReference type="Proteomes" id="UP000195402">
    <property type="component" value="Unassembled WGS sequence"/>
</dbReference>
<proteinExistence type="predicted"/>
<gene>
    <name evidence="1" type="ORF">BVC80_1667g41</name>
</gene>
<evidence type="ECO:0000313" key="2">
    <source>
        <dbReference type="Proteomes" id="UP000195402"/>
    </source>
</evidence>
<reference evidence="1 2" key="1">
    <citation type="journal article" date="2017" name="Mol. Plant">
        <title>The Genome of Medicinal Plant Macleaya cordata Provides New Insights into Benzylisoquinoline Alkaloids Metabolism.</title>
        <authorList>
            <person name="Liu X."/>
            <person name="Liu Y."/>
            <person name="Huang P."/>
            <person name="Ma Y."/>
            <person name="Qing Z."/>
            <person name="Tang Q."/>
            <person name="Cao H."/>
            <person name="Cheng P."/>
            <person name="Zheng Y."/>
            <person name="Yuan Z."/>
            <person name="Zhou Y."/>
            <person name="Liu J."/>
            <person name="Tang Z."/>
            <person name="Zhuo Y."/>
            <person name="Zhang Y."/>
            <person name="Yu L."/>
            <person name="Huang J."/>
            <person name="Yang P."/>
            <person name="Peng Q."/>
            <person name="Zhang J."/>
            <person name="Jiang W."/>
            <person name="Zhang Z."/>
            <person name="Lin K."/>
            <person name="Ro D.K."/>
            <person name="Chen X."/>
            <person name="Xiong X."/>
            <person name="Shang Y."/>
            <person name="Huang S."/>
            <person name="Zeng J."/>
        </authorList>
    </citation>
    <scope>NUCLEOTIDE SEQUENCE [LARGE SCALE GENOMIC DNA]</scope>
    <source>
        <strain evidence="2">cv. BLH2017</strain>
        <tissue evidence="1">Root</tissue>
    </source>
</reference>
<protein>
    <submittedName>
        <fullName evidence="1">Uncharacterized protein</fullName>
    </submittedName>
</protein>
<dbReference type="OMA" id="FFLAREH"/>
<keyword evidence="2" id="KW-1185">Reference proteome</keyword>
<organism evidence="1 2">
    <name type="scientific">Macleaya cordata</name>
    <name type="common">Five-seeded plume-poppy</name>
    <name type="synonym">Bocconia cordata</name>
    <dbReference type="NCBI Taxonomy" id="56857"/>
    <lineage>
        <taxon>Eukaryota</taxon>
        <taxon>Viridiplantae</taxon>
        <taxon>Streptophyta</taxon>
        <taxon>Embryophyta</taxon>
        <taxon>Tracheophyta</taxon>
        <taxon>Spermatophyta</taxon>
        <taxon>Magnoliopsida</taxon>
        <taxon>Ranunculales</taxon>
        <taxon>Papaveraceae</taxon>
        <taxon>Papaveroideae</taxon>
        <taxon>Macleaya</taxon>
    </lineage>
</organism>
<dbReference type="InParanoid" id="A0A200RBB0"/>
<dbReference type="EMBL" id="MVGT01000150">
    <property type="protein sequence ID" value="OVA20010.1"/>
    <property type="molecule type" value="Genomic_DNA"/>
</dbReference>
<accession>A0A200RBB0</accession>